<feature type="domain" description="Fido" evidence="2">
    <location>
        <begin position="1"/>
        <end position="81"/>
    </location>
</feature>
<gene>
    <name evidence="3" type="ORF">OXIME_000782</name>
</gene>
<keyword evidence="1" id="KW-1133">Transmembrane helix</keyword>
<dbReference type="InterPro" id="IPR053737">
    <property type="entry name" value="Type_II_TA_Toxin"/>
</dbReference>
<keyword evidence="1" id="KW-0472">Membrane</keyword>
<dbReference type="Proteomes" id="UP001451606">
    <property type="component" value="Chromosome"/>
</dbReference>
<dbReference type="InterPro" id="IPR036597">
    <property type="entry name" value="Fido-like_dom_sf"/>
</dbReference>
<dbReference type="SUPFAM" id="SSF140931">
    <property type="entry name" value="Fic-like"/>
    <property type="match status" value="1"/>
</dbReference>
<dbReference type="Pfam" id="PF02661">
    <property type="entry name" value="Fic"/>
    <property type="match status" value="1"/>
</dbReference>
<evidence type="ECO:0000313" key="4">
    <source>
        <dbReference type="Proteomes" id="UP001451606"/>
    </source>
</evidence>
<feature type="transmembrane region" description="Helical" evidence="1">
    <location>
        <begin position="43"/>
        <end position="62"/>
    </location>
</feature>
<organism evidence="3 4">
    <name type="scientific">Oxyplasma meridianum</name>
    <dbReference type="NCBI Taxonomy" id="3073602"/>
    <lineage>
        <taxon>Archaea</taxon>
        <taxon>Methanobacteriati</taxon>
        <taxon>Thermoplasmatota</taxon>
        <taxon>Thermoplasmata</taxon>
        <taxon>Thermoplasmatales</taxon>
        <taxon>Thermoplasmataceae</taxon>
        <taxon>Oxyplasma</taxon>
    </lineage>
</organism>
<keyword evidence="1" id="KW-0812">Transmembrane</keyword>
<evidence type="ECO:0000259" key="2">
    <source>
        <dbReference type="PROSITE" id="PS51459"/>
    </source>
</evidence>
<sequence>MIKGEELYPGYTFKAAALFEGIIRLHPFIDGNKRTSLATLQEYLWANGFIFVIPFTAVRFAIVISRNNTLKTNEIRSLVLDIKK</sequence>
<dbReference type="InterPro" id="IPR003812">
    <property type="entry name" value="Fido"/>
</dbReference>
<name>A0AAX4NFD2_9ARCH</name>
<dbReference type="PROSITE" id="PS51459">
    <property type="entry name" value="FIDO"/>
    <property type="match status" value="1"/>
</dbReference>
<evidence type="ECO:0000256" key="1">
    <source>
        <dbReference type="SAM" id="Phobius"/>
    </source>
</evidence>
<reference evidence="3 4" key="1">
    <citation type="submission" date="2023-09" db="EMBL/GenBank/DDBJ databases">
        <authorList>
            <person name="Golyshina O.V."/>
            <person name="Lunev E.A."/>
            <person name="Bargiela R."/>
            <person name="Gaines M.C."/>
            <person name="Daum B."/>
            <person name="Bale N.J."/>
            <person name="Koenen M."/>
            <person name="Sinninghe Damst J.S."/>
            <person name="Yakimov M."/>
            <person name="Golyshin P.N."/>
        </authorList>
    </citation>
    <scope>NUCLEOTIDE SEQUENCE [LARGE SCALE GENOMIC DNA]</scope>
    <source>
        <strain evidence="3 4">M1</strain>
    </source>
</reference>
<dbReference type="KEGG" id="omr:OXIME_000782"/>
<dbReference type="GeneID" id="95967516"/>
<dbReference type="EMBL" id="CP133772">
    <property type="protein sequence ID" value="WYY00222.1"/>
    <property type="molecule type" value="Genomic_DNA"/>
</dbReference>
<dbReference type="Gene3D" id="1.20.120.1870">
    <property type="entry name" value="Fic/DOC protein, Fido domain"/>
    <property type="match status" value="1"/>
</dbReference>
<keyword evidence="4" id="KW-1185">Reference proteome</keyword>
<dbReference type="AlphaFoldDB" id="A0AAX4NFD2"/>
<dbReference type="RefSeq" id="WP_393972172.1">
    <property type="nucleotide sequence ID" value="NZ_CP133772.1"/>
</dbReference>
<protein>
    <submittedName>
        <fullName evidence="3">Fic family protein</fullName>
    </submittedName>
</protein>
<evidence type="ECO:0000313" key="3">
    <source>
        <dbReference type="EMBL" id="WYY00222.1"/>
    </source>
</evidence>
<proteinExistence type="predicted"/>
<accession>A0AAX4NFD2</accession>